<organism evidence="1 2">
    <name type="scientific">Rhodoferax koreensis</name>
    <dbReference type="NCBI Taxonomy" id="1842727"/>
    <lineage>
        <taxon>Bacteria</taxon>
        <taxon>Pseudomonadati</taxon>
        <taxon>Pseudomonadota</taxon>
        <taxon>Betaproteobacteria</taxon>
        <taxon>Burkholderiales</taxon>
        <taxon>Comamonadaceae</taxon>
        <taxon>Rhodoferax</taxon>
    </lineage>
</organism>
<evidence type="ECO:0000313" key="1">
    <source>
        <dbReference type="EMBL" id="APW37162.1"/>
    </source>
</evidence>
<reference evidence="1 2" key="1">
    <citation type="submission" date="2017-01" db="EMBL/GenBank/DDBJ databases">
        <authorList>
            <person name="Mah S.A."/>
            <person name="Swanson W.J."/>
            <person name="Moy G.W."/>
            <person name="Vacquier V.D."/>
        </authorList>
    </citation>
    <scope>NUCLEOTIDE SEQUENCE [LARGE SCALE GENOMIC DNA]</scope>
    <source>
        <strain evidence="1 2">DCY110</strain>
    </source>
</reference>
<sequence>MAYRTLETLRTTLLARLGMAGMGASGGANLALIDSFLANGQAQLYRMQDWKHLIAYEDKTLGEQQNEIDYPDACARDQRVLRVETKYSGQWLQLREGITTTMWSTMETLSSPVRYERYAQILIYPRANQQYTIRIWYVADLGRFSEAGDACTLEDEMVLLHALANAKAHYRQPDAPTYQGQLNTLLASIRGQSFGSNGVYRRDTMPPQLRKPAVVGRDVP</sequence>
<dbReference type="RefSeq" id="WP_076198368.1">
    <property type="nucleotide sequence ID" value="NZ_CP019236.1"/>
</dbReference>
<dbReference type="STRING" id="1842727.RD110_08085"/>
<accession>A0A1P8JTU1</accession>
<keyword evidence="2" id="KW-1185">Reference proteome</keyword>
<proteinExistence type="predicted"/>
<name>A0A1P8JTU1_9BURK</name>
<dbReference type="Proteomes" id="UP000186609">
    <property type="component" value="Chromosome"/>
</dbReference>
<dbReference type="OrthoDB" id="9152828at2"/>
<evidence type="ECO:0000313" key="2">
    <source>
        <dbReference type="Proteomes" id="UP000186609"/>
    </source>
</evidence>
<protein>
    <submittedName>
        <fullName evidence="1">Uncharacterized protein</fullName>
    </submittedName>
</protein>
<gene>
    <name evidence="1" type="ORF">RD110_08085</name>
</gene>
<dbReference type="EMBL" id="CP019236">
    <property type="protein sequence ID" value="APW37162.1"/>
    <property type="molecule type" value="Genomic_DNA"/>
</dbReference>
<dbReference type="InterPro" id="IPR056209">
    <property type="entry name" value="SU10_adaptor"/>
</dbReference>
<dbReference type="Pfam" id="PF24175">
    <property type="entry name" value="SU10_adaptor"/>
    <property type="match status" value="1"/>
</dbReference>
<dbReference type="AlphaFoldDB" id="A0A1P8JTU1"/>
<dbReference type="KEGG" id="rhy:RD110_08085"/>